<evidence type="ECO:0000256" key="1">
    <source>
        <dbReference type="ARBA" id="ARBA00004496"/>
    </source>
</evidence>
<dbReference type="InterPro" id="IPR013762">
    <property type="entry name" value="Integrase-like_cat_sf"/>
</dbReference>
<evidence type="ECO:0000259" key="10">
    <source>
        <dbReference type="PROSITE" id="PS51898"/>
    </source>
</evidence>
<dbReference type="GO" id="GO:0007059">
    <property type="term" value="P:chromosome segregation"/>
    <property type="evidence" value="ECO:0007669"/>
    <property type="project" value="UniProtKB-UniRule"/>
</dbReference>
<name>A0A0W1KLM2_9ACTO</name>
<gene>
    <name evidence="12" type="primary">xerD_1</name>
    <name evidence="9" type="synonym">xerC</name>
    <name evidence="12" type="ORF">AQZ59_00042</name>
    <name evidence="13" type="ORF">QP858_02420</name>
</gene>
<dbReference type="InterPro" id="IPR044068">
    <property type="entry name" value="CB"/>
</dbReference>
<comment type="caution">
    <text evidence="12">The sequence shown here is derived from an EMBL/GenBank/DDBJ whole genome shotgun (WGS) entry which is preliminary data.</text>
</comment>
<dbReference type="GO" id="GO:0005737">
    <property type="term" value="C:cytoplasm"/>
    <property type="evidence" value="ECO:0007669"/>
    <property type="project" value="UniProtKB-SubCell"/>
</dbReference>
<feature type="domain" description="Tyr recombinase" evidence="10">
    <location>
        <begin position="111"/>
        <end position="294"/>
    </location>
</feature>
<evidence type="ECO:0000313" key="12">
    <source>
        <dbReference type="EMBL" id="KTF04742.1"/>
    </source>
</evidence>
<dbReference type="PROSITE" id="PS51898">
    <property type="entry name" value="TYR_RECOMBINASE"/>
    <property type="match status" value="1"/>
</dbReference>
<feature type="active site" evidence="9">
    <location>
        <position position="246"/>
    </location>
</feature>
<dbReference type="GO" id="GO:0003677">
    <property type="term" value="F:DNA binding"/>
    <property type="evidence" value="ECO:0007669"/>
    <property type="project" value="UniProtKB-UniRule"/>
</dbReference>
<evidence type="ECO:0000256" key="9">
    <source>
        <dbReference type="HAMAP-Rule" id="MF_01808"/>
    </source>
</evidence>
<accession>A0A0W1KLM2</accession>
<comment type="subunit">
    <text evidence="9">Forms a cyclic heterotetrameric complex composed of two molecules of XerC and two molecules of XerD.</text>
</comment>
<feature type="active site" evidence="9">
    <location>
        <position position="272"/>
    </location>
</feature>
<comment type="function">
    <text evidence="9">Site-specific tyrosine recombinase, which acts by catalyzing the cutting and rejoining of the recombining DNA molecules. The XerC-XerD complex is essential to convert dimers of the bacterial chromosome into monomers to permit their segregation at cell division. It also contributes to the segregational stability of plasmids.</text>
</comment>
<dbReference type="GO" id="GO:0006313">
    <property type="term" value="P:DNA transposition"/>
    <property type="evidence" value="ECO:0007669"/>
    <property type="project" value="UniProtKB-UniRule"/>
</dbReference>
<keyword evidence="5 9" id="KW-0229">DNA integration</keyword>
<dbReference type="GO" id="GO:0051301">
    <property type="term" value="P:cell division"/>
    <property type="evidence" value="ECO:0007669"/>
    <property type="project" value="UniProtKB-KW"/>
</dbReference>
<keyword evidence="6 9" id="KW-0238">DNA-binding</keyword>
<dbReference type="InterPro" id="IPR023009">
    <property type="entry name" value="Tyrosine_recombinase_XerC/XerD"/>
</dbReference>
<keyword evidence="7 9" id="KW-0233">DNA recombination</keyword>
<dbReference type="Pfam" id="PF00589">
    <property type="entry name" value="Phage_integrase"/>
    <property type="match status" value="1"/>
</dbReference>
<comment type="subcellular location">
    <subcellularLocation>
        <location evidence="1 9">Cytoplasm</location>
    </subcellularLocation>
</comment>
<keyword evidence="2 9" id="KW-0963">Cytoplasm</keyword>
<dbReference type="GO" id="GO:0009037">
    <property type="term" value="F:tyrosine-based site-specific recombinase activity"/>
    <property type="evidence" value="ECO:0007669"/>
    <property type="project" value="UniProtKB-UniRule"/>
</dbReference>
<evidence type="ECO:0000256" key="8">
    <source>
        <dbReference type="ARBA" id="ARBA00023306"/>
    </source>
</evidence>
<dbReference type="EMBL" id="LNIZ01000001">
    <property type="protein sequence ID" value="KTF04742.1"/>
    <property type="molecule type" value="Genomic_DNA"/>
</dbReference>
<evidence type="ECO:0000256" key="7">
    <source>
        <dbReference type="ARBA" id="ARBA00023172"/>
    </source>
</evidence>
<proteinExistence type="inferred from homology"/>
<protein>
    <recommendedName>
        <fullName evidence="9">Tyrosine recombinase XerC</fullName>
    </recommendedName>
</protein>
<feature type="domain" description="Core-binding (CB)" evidence="11">
    <location>
        <begin position="1"/>
        <end position="90"/>
    </location>
</feature>
<dbReference type="InterPro" id="IPR010998">
    <property type="entry name" value="Integrase_recombinase_N"/>
</dbReference>
<evidence type="ECO:0000256" key="5">
    <source>
        <dbReference type="ARBA" id="ARBA00022908"/>
    </source>
</evidence>
<evidence type="ECO:0000259" key="11">
    <source>
        <dbReference type="PROSITE" id="PS51900"/>
    </source>
</evidence>
<comment type="similarity">
    <text evidence="9">Belongs to the 'phage' integrase family. XerC subfamily.</text>
</comment>
<evidence type="ECO:0000313" key="13">
    <source>
        <dbReference type="EMBL" id="MDK8601313.1"/>
    </source>
</evidence>
<dbReference type="PATRIC" id="fig|59561.3.peg.42"/>
<dbReference type="CDD" id="cd00798">
    <property type="entry name" value="INT_XerDC_C"/>
    <property type="match status" value="1"/>
</dbReference>
<feature type="active site" description="O-(3'-phospho-DNA)-tyrosine intermediate" evidence="9">
    <location>
        <position position="281"/>
    </location>
</feature>
<dbReference type="InterPro" id="IPR002104">
    <property type="entry name" value="Integrase_catalytic"/>
</dbReference>
<dbReference type="SUPFAM" id="SSF56349">
    <property type="entry name" value="DNA breaking-rejoining enzymes"/>
    <property type="match status" value="1"/>
</dbReference>
<dbReference type="Pfam" id="PF02899">
    <property type="entry name" value="Phage_int_SAM_1"/>
    <property type="match status" value="1"/>
</dbReference>
<evidence type="ECO:0000313" key="14">
    <source>
        <dbReference type="Proteomes" id="UP000054404"/>
    </source>
</evidence>
<dbReference type="PANTHER" id="PTHR30349">
    <property type="entry name" value="PHAGE INTEGRASE-RELATED"/>
    <property type="match status" value="1"/>
</dbReference>
<evidence type="ECO:0000256" key="3">
    <source>
        <dbReference type="ARBA" id="ARBA00022618"/>
    </source>
</evidence>
<dbReference type="EMBL" id="JASPDQ010000003">
    <property type="protein sequence ID" value="MDK8601313.1"/>
    <property type="molecule type" value="Genomic_DNA"/>
</dbReference>
<dbReference type="InterPro" id="IPR050090">
    <property type="entry name" value="Tyrosine_recombinase_XerCD"/>
</dbReference>
<dbReference type="Gene3D" id="1.10.150.130">
    <property type="match status" value="1"/>
</dbReference>
<dbReference type="InterPro" id="IPR004107">
    <property type="entry name" value="Integrase_SAM-like_N"/>
</dbReference>
<evidence type="ECO:0000256" key="6">
    <source>
        <dbReference type="ARBA" id="ARBA00023125"/>
    </source>
</evidence>
<dbReference type="PROSITE" id="PS51900">
    <property type="entry name" value="CB"/>
    <property type="match status" value="1"/>
</dbReference>
<feature type="active site" evidence="9">
    <location>
        <position position="249"/>
    </location>
</feature>
<dbReference type="InterPro" id="IPR011010">
    <property type="entry name" value="DNA_brk_join_enz"/>
</dbReference>
<dbReference type="Proteomes" id="UP001225576">
    <property type="component" value="Unassembled WGS sequence"/>
</dbReference>
<reference evidence="13" key="2">
    <citation type="submission" date="2023-05" db="EMBL/GenBank/DDBJ databases">
        <title>Genomic Catalog of Human Bladder Bacteria.</title>
        <authorList>
            <person name="Du J."/>
        </authorList>
    </citation>
    <scope>NUCLEOTIDE SEQUENCE</scope>
    <source>
        <strain evidence="13">UMB1304A</strain>
    </source>
</reference>
<sequence>MSIETILDDYVRELGVRRGLSEHTVAAYAAEARSFLDFLGTSSDDVAGALRFVELADLRSWLASLQQEGHSRASMARHSAAIRSFTRWLYKNGHIDSDAGQRLTSPKAENKLPQVLSHAQAKRLLDIAADRAAEDGELTVRDWAMVELLYASGIRVSELVGLDVSSIQPDMTLRVVGKGDKERIVPFGRPAREALSEWLALRPQFLKGPTPAVFVGKAGRRIDPRMVRTVLDRLTDLADLPHIGPHALRHSAATHLLDGGSDLRNVQEILGHSSLGTTQRYTHVSAERLRAAFGQAHPRA</sequence>
<feature type="active site" evidence="9">
    <location>
        <position position="178"/>
    </location>
</feature>
<evidence type="ECO:0000256" key="4">
    <source>
        <dbReference type="ARBA" id="ARBA00022829"/>
    </source>
</evidence>
<reference evidence="12 14" key="1">
    <citation type="submission" date="2015-11" db="EMBL/GenBank/DDBJ databases">
        <title>Draft Genome Sequence of the Type Strain Trueperella bernardiae LCDC 89-0504T, Isolated from Blood Culture.</title>
        <authorList>
            <person name="Bernier A.-M."/>
            <person name="Bernard K."/>
        </authorList>
    </citation>
    <scope>NUCLEOTIDE SEQUENCE [LARGE SCALE GENOMIC DNA]</scope>
    <source>
        <strain evidence="12 14">LCDC 89-0504</strain>
    </source>
</reference>
<dbReference type="AlphaFoldDB" id="A0A0W1KLM2"/>
<dbReference type="HAMAP" id="MF_01808">
    <property type="entry name" value="Recomb_XerC_XerD"/>
    <property type="match status" value="1"/>
</dbReference>
<organism evidence="12 14">
    <name type="scientific">Trueperella bernardiae</name>
    <dbReference type="NCBI Taxonomy" id="59561"/>
    <lineage>
        <taxon>Bacteria</taxon>
        <taxon>Bacillati</taxon>
        <taxon>Actinomycetota</taxon>
        <taxon>Actinomycetes</taxon>
        <taxon>Actinomycetales</taxon>
        <taxon>Actinomycetaceae</taxon>
        <taxon>Trueperella</taxon>
    </lineage>
</organism>
<dbReference type="RefSeq" id="WP_062612037.1">
    <property type="nucleotide sequence ID" value="NZ_CALTZF010000006.1"/>
</dbReference>
<keyword evidence="8 9" id="KW-0131">Cell cycle</keyword>
<keyword evidence="3 9" id="KW-0132">Cell division</keyword>
<dbReference type="Proteomes" id="UP000054404">
    <property type="component" value="Unassembled WGS sequence"/>
</dbReference>
<keyword evidence="14" id="KW-1185">Reference proteome</keyword>
<dbReference type="PANTHER" id="PTHR30349:SF77">
    <property type="entry name" value="TYROSINE RECOMBINASE XERC"/>
    <property type="match status" value="1"/>
</dbReference>
<dbReference type="Gene3D" id="1.10.443.10">
    <property type="entry name" value="Intergrase catalytic core"/>
    <property type="match status" value="1"/>
</dbReference>
<keyword evidence="4 9" id="KW-0159">Chromosome partition</keyword>
<feature type="active site" evidence="9">
    <location>
        <position position="155"/>
    </location>
</feature>
<evidence type="ECO:0000256" key="2">
    <source>
        <dbReference type="ARBA" id="ARBA00022490"/>
    </source>
</evidence>
<dbReference type="STRING" id="59561.AQZ59_00042"/>
<dbReference type="OrthoDB" id="9801717at2"/>